<keyword evidence="2" id="KW-1185">Reference proteome</keyword>
<dbReference type="Proteomes" id="UP000185124">
    <property type="component" value="Unassembled WGS sequence"/>
</dbReference>
<accession>A0A1N6ARR9</accession>
<evidence type="ECO:0000313" key="1">
    <source>
        <dbReference type="EMBL" id="SIN36730.1"/>
    </source>
</evidence>
<gene>
    <name evidence="1" type="ORF">SAMN04489832_6027</name>
</gene>
<evidence type="ECO:0008006" key="3">
    <source>
        <dbReference type="Google" id="ProtNLM"/>
    </source>
</evidence>
<dbReference type="AlphaFoldDB" id="A0A1N6ARR9"/>
<dbReference type="RefSeq" id="WP_143728566.1">
    <property type="nucleotide sequence ID" value="NZ_FSQT01000002.1"/>
</dbReference>
<organism evidence="1 2">
    <name type="scientific">Micromonospora cremea</name>
    <dbReference type="NCBI Taxonomy" id="709881"/>
    <lineage>
        <taxon>Bacteria</taxon>
        <taxon>Bacillati</taxon>
        <taxon>Actinomycetota</taxon>
        <taxon>Actinomycetes</taxon>
        <taxon>Micromonosporales</taxon>
        <taxon>Micromonosporaceae</taxon>
        <taxon>Micromonospora</taxon>
    </lineage>
</organism>
<name>A0A1N6ARR9_9ACTN</name>
<sequence length="193" mass="21284">MGQLIQRLSDLSREDLLDIKDPAGKVVARQHSQAFGSENLALAQQARGLIERIPDHVSASEYLTVALAFDVSGRSEESHELAQRGLLKPGDALTLISLRRMNAKALYQLGRAREGREQLDVALSLADSLPVQERSWAKSSQQIFWSALEKNAGNCVEMAVRGREAERGLKAMPASARRSQLEEHLRGVGNDCR</sequence>
<dbReference type="EMBL" id="FSQT01000002">
    <property type="protein sequence ID" value="SIN36730.1"/>
    <property type="molecule type" value="Genomic_DNA"/>
</dbReference>
<reference evidence="2" key="1">
    <citation type="submission" date="2016-12" db="EMBL/GenBank/DDBJ databases">
        <authorList>
            <person name="Varghese N."/>
            <person name="Submissions S."/>
        </authorList>
    </citation>
    <scope>NUCLEOTIDE SEQUENCE [LARGE SCALE GENOMIC DNA]</scope>
    <source>
        <strain evidence="2">DSM 45599</strain>
    </source>
</reference>
<evidence type="ECO:0000313" key="2">
    <source>
        <dbReference type="Proteomes" id="UP000185124"/>
    </source>
</evidence>
<protein>
    <recommendedName>
        <fullName evidence="3">Tetratricopeptide repeat-containing protein</fullName>
    </recommendedName>
</protein>
<proteinExistence type="predicted"/>